<evidence type="ECO:0000313" key="2">
    <source>
        <dbReference type="EMBL" id="GIZ39372.1"/>
    </source>
</evidence>
<dbReference type="PANTHER" id="PTHR37490:SF3">
    <property type="entry name" value="DUF3431 DOMAIN CONTAINING PROTEIN"/>
    <property type="match status" value="1"/>
</dbReference>
<proteinExistence type="predicted"/>
<dbReference type="Pfam" id="PF11913">
    <property type="entry name" value="DUF3431"/>
    <property type="match status" value="1"/>
</dbReference>
<dbReference type="OrthoDB" id="426718at2759"/>
<accession>A0A9P3C9X3</accession>
<comment type="caution">
    <text evidence="2">The sequence shown here is derived from an EMBL/GenBank/DDBJ whole genome shotgun (WGS) entry which is preliminary data.</text>
</comment>
<keyword evidence="1" id="KW-0175">Coiled coil</keyword>
<protein>
    <submittedName>
        <fullName evidence="2">Uncharacterized protein</fullName>
    </submittedName>
</protein>
<sequence length="428" mass="48938">MLRRFISFVIIACCSSAILVSLGYHLSWRQIAPLAVWEGTNGPAEQPLDHDEDAISDMWPGQSADVPKAMFKEPEIDSMSPYPVGKTKPPGSSYTRALVLPRLKAESTAWVEQELGDWIDSGLLIPAVYTVDDRTADLHPPKNKGHEVMVYLSYIIDFYETLPDISIFMHAHRYAWHNNELLNTDAAQMVRHLSPERVTREGYMNLRCHWDPGCPVWLHPGATKDNYDKPEENLLADCWSELFPMDPVPKVLAQPCCAQFAVSRERILETPKMRYVVMRDWLIRTELTDYLSGRIFEHIWQYIFTASPIHCPSMSACYCDGYGLCFGGPKEFDYYFELNYHVQELQKEFKAWRKKADAIAKATSANGNVDEAASLVVPEVGKDRELLDQIEALENEMRKLKDAALIRGQDPKQRAIESKREWKEGDGF</sequence>
<evidence type="ECO:0000256" key="1">
    <source>
        <dbReference type="SAM" id="Coils"/>
    </source>
</evidence>
<reference evidence="2 3" key="1">
    <citation type="submission" date="2021-01" db="EMBL/GenBank/DDBJ databases">
        <title>Cercospora kikuchii MAFF 305040 whole genome shotgun sequence.</title>
        <authorList>
            <person name="Kashiwa T."/>
            <person name="Suzuki T."/>
        </authorList>
    </citation>
    <scope>NUCLEOTIDE SEQUENCE [LARGE SCALE GENOMIC DNA]</scope>
    <source>
        <strain evidence="2 3">MAFF 305040</strain>
    </source>
</reference>
<dbReference type="InterPro" id="IPR021838">
    <property type="entry name" value="DUF3431"/>
</dbReference>
<feature type="coiled-coil region" evidence="1">
    <location>
        <begin position="342"/>
        <end position="403"/>
    </location>
</feature>
<dbReference type="PANTHER" id="PTHR37490">
    <property type="entry name" value="EXPRESSED PROTEIN"/>
    <property type="match status" value="1"/>
</dbReference>
<evidence type="ECO:0000313" key="3">
    <source>
        <dbReference type="Proteomes" id="UP000825890"/>
    </source>
</evidence>
<keyword evidence="3" id="KW-1185">Reference proteome</keyword>
<dbReference type="RefSeq" id="XP_044653859.1">
    <property type="nucleotide sequence ID" value="XM_044797924.1"/>
</dbReference>
<organism evidence="2 3">
    <name type="scientific">Cercospora kikuchii</name>
    <dbReference type="NCBI Taxonomy" id="84275"/>
    <lineage>
        <taxon>Eukaryota</taxon>
        <taxon>Fungi</taxon>
        <taxon>Dikarya</taxon>
        <taxon>Ascomycota</taxon>
        <taxon>Pezizomycotina</taxon>
        <taxon>Dothideomycetes</taxon>
        <taxon>Dothideomycetidae</taxon>
        <taxon>Mycosphaerellales</taxon>
        <taxon>Mycosphaerellaceae</taxon>
        <taxon>Cercospora</taxon>
    </lineage>
</organism>
<dbReference type="EMBL" id="BOLY01000002">
    <property type="protein sequence ID" value="GIZ39372.1"/>
    <property type="molecule type" value="Genomic_DNA"/>
</dbReference>
<dbReference type="Proteomes" id="UP000825890">
    <property type="component" value="Unassembled WGS sequence"/>
</dbReference>
<dbReference type="GeneID" id="68288333"/>
<gene>
    <name evidence="2" type="ORF">CKM354_000275800</name>
</gene>
<dbReference type="AlphaFoldDB" id="A0A9P3C9X3"/>
<name>A0A9P3C9X3_9PEZI</name>